<gene>
    <name evidence="2" type="ORF">NDU88_003183</name>
</gene>
<sequence length="160" mass="18384">MPLKQRPRRANHASPNGTKPNLPQRVSAGDGRAKSEQGTQFRAQMRFQKRSSTNATRCAVENIWEYQSMRKSALRWTRLRFNVDRAQAEKKPTACQVAMQPTQKHKDITESNIKQVKMTKPFPTLELRDREGDLSESEGSEERGRTSSSWDIYTDSRMAV</sequence>
<organism evidence="2 3">
    <name type="scientific">Pleurodeles waltl</name>
    <name type="common">Iberian ribbed newt</name>
    <dbReference type="NCBI Taxonomy" id="8319"/>
    <lineage>
        <taxon>Eukaryota</taxon>
        <taxon>Metazoa</taxon>
        <taxon>Chordata</taxon>
        <taxon>Craniata</taxon>
        <taxon>Vertebrata</taxon>
        <taxon>Euteleostomi</taxon>
        <taxon>Amphibia</taxon>
        <taxon>Batrachia</taxon>
        <taxon>Caudata</taxon>
        <taxon>Salamandroidea</taxon>
        <taxon>Salamandridae</taxon>
        <taxon>Pleurodelinae</taxon>
        <taxon>Pleurodeles</taxon>
    </lineage>
</organism>
<protein>
    <submittedName>
        <fullName evidence="2">Uncharacterized protein</fullName>
    </submittedName>
</protein>
<accession>A0AAV7WS27</accession>
<name>A0AAV7WS27_PLEWA</name>
<comment type="caution">
    <text evidence="2">The sequence shown here is derived from an EMBL/GenBank/DDBJ whole genome shotgun (WGS) entry which is preliminary data.</text>
</comment>
<evidence type="ECO:0000313" key="3">
    <source>
        <dbReference type="Proteomes" id="UP001066276"/>
    </source>
</evidence>
<feature type="region of interest" description="Disordered" evidence="1">
    <location>
        <begin position="117"/>
        <end position="160"/>
    </location>
</feature>
<feature type="region of interest" description="Disordered" evidence="1">
    <location>
        <begin position="87"/>
        <end position="106"/>
    </location>
</feature>
<evidence type="ECO:0000256" key="1">
    <source>
        <dbReference type="SAM" id="MobiDB-lite"/>
    </source>
</evidence>
<reference evidence="2" key="1">
    <citation type="journal article" date="2022" name="bioRxiv">
        <title>Sequencing and chromosome-scale assembly of the giantPleurodeles waltlgenome.</title>
        <authorList>
            <person name="Brown T."/>
            <person name="Elewa A."/>
            <person name="Iarovenko S."/>
            <person name="Subramanian E."/>
            <person name="Araus A.J."/>
            <person name="Petzold A."/>
            <person name="Susuki M."/>
            <person name="Suzuki K.-i.T."/>
            <person name="Hayashi T."/>
            <person name="Toyoda A."/>
            <person name="Oliveira C."/>
            <person name="Osipova E."/>
            <person name="Leigh N.D."/>
            <person name="Simon A."/>
            <person name="Yun M.H."/>
        </authorList>
    </citation>
    <scope>NUCLEOTIDE SEQUENCE</scope>
    <source>
        <strain evidence="2">20211129_DDA</strain>
        <tissue evidence="2">Liver</tissue>
    </source>
</reference>
<feature type="compositionally biased region" description="Basic residues" evidence="1">
    <location>
        <begin position="1"/>
        <end position="11"/>
    </location>
</feature>
<keyword evidence="3" id="KW-1185">Reference proteome</keyword>
<dbReference type="Proteomes" id="UP001066276">
    <property type="component" value="Chromosome 1_1"/>
</dbReference>
<dbReference type="AlphaFoldDB" id="A0AAV7WS27"/>
<feature type="region of interest" description="Disordered" evidence="1">
    <location>
        <begin position="1"/>
        <end position="54"/>
    </location>
</feature>
<proteinExistence type="predicted"/>
<dbReference type="EMBL" id="JANPWB010000001">
    <property type="protein sequence ID" value="KAJ1215575.1"/>
    <property type="molecule type" value="Genomic_DNA"/>
</dbReference>
<evidence type="ECO:0000313" key="2">
    <source>
        <dbReference type="EMBL" id="KAJ1215575.1"/>
    </source>
</evidence>